<keyword evidence="6 12" id="KW-0256">Endoplasmic reticulum</keyword>
<comment type="caution">
    <text evidence="16">The sequence shown here is derived from an EMBL/GenBank/DDBJ whole genome shotgun (WGS) entry which is preliminary data.</text>
</comment>
<dbReference type="FunFam" id="1.20.990.10:FF:000001">
    <property type="entry name" value="NADPH--cytochrome P450 reductase"/>
    <property type="match status" value="1"/>
</dbReference>
<dbReference type="FunFam" id="3.40.50.80:FF:000001">
    <property type="entry name" value="NADPH--cytochrome P450 reductase 1"/>
    <property type="match status" value="1"/>
</dbReference>
<feature type="transmembrane region" description="Helical" evidence="13">
    <location>
        <begin position="17"/>
        <end position="38"/>
    </location>
</feature>
<dbReference type="PRINTS" id="PR00369">
    <property type="entry name" value="FLAVODOXIN"/>
</dbReference>
<dbReference type="PRINTS" id="PR00371">
    <property type="entry name" value="FPNCR"/>
</dbReference>
<dbReference type="InterPro" id="IPR001433">
    <property type="entry name" value="OxRdtase_FAD/NAD-bd"/>
</dbReference>
<dbReference type="InterPro" id="IPR039261">
    <property type="entry name" value="FNR_nucleotide-bd"/>
</dbReference>
<gene>
    <name evidence="16" type="ORF">LOD99_11608</name>
</gene>
<dbReference type="PANTHER" id="PTHR19384:SF17">
    <property type="entry name" value="NADPH--CYTOCHROME P450 REDUCTASE"/>
    <property type="match status" value="1"/>
</dbReference>
<evidence type="ECO:0000256" key="6">
    <source>
        <dbReference type="ARBA" id="ARBA00022824"/>
    </source>
</evidence>
<dbReference type="PANTHER" id="PTHR19384">
    <property type="entry name" value="NITRIC OXIDE SYNTHASE-RELATED"/>
    <property type="match status" value="1"/>
</dbReference>
<keyword evidence="8 12" id="KW-0521">NADP</keyword>
<dbReference type="CDD" id="cd06204">
    <property type="entry name" value="CYPOR"/>
    <property type="match status" value="1"/>
</dbReference>
<keyword evidence="7" id="KW-0274">FAD</keyword>
<evidence type="ECO:0000256" key="9">
    <source>
        <dbReference type="ARBA" id="ARBA00022989"/>
    </source>
</evidence>
<protein>
    <recommendedName>
        <fullName evidence="12">NADPH--cytochrome P450 reductase</fullName>
        <ecNumber evidence="12">1.6.2.4</ecNumber>
    </recommendedName>
</protein>
<dbReference type="GO" id="GO:0009725">
    <property type="term" value="P:response to hormone"/>
    <property type="evidence" value="ECO:0007669"/>
    <property type="project" value="TreeGrafter"/>
</dbReference>
<dbReference type="PROSITE" id="PS50902">
    <property type="entry name" value="FLAVODOXIN_LIKE"/>
    <property type="match status" value="1"/>
</dbReference>
<sequence>MSEEQEEISPEGGWSEISIFDVFILLSITGLICVFIWYKYFRKDPTKIRTLSLSIPKVGNAIVSRSFYDRAQSGGHRVVVFYGSQTGTAEAFASRIAKECKGLGLGAFIYDPEDCDEWDQLAQFRDMNNSVGQVMAVFCMATYGVGDPTDNSIEFIDWLKSTDLNLSGLSFAVFGLGNKTYEFYNEIGRIVDKRLDTLGATRLCPRGEGDADGNIEEDFLKWRDVFKESVIQLFEIDPDSIGQFVGRDYDVVFHSNEELDKLHVYTGEPYRPHSFEKQNAPFDAKNPILAEVTCVRELHTGGDRSCLHMELNISGAKMKYQAGDHMALYVQNEPHLVEKLAKRLGVDLDQVISLNAKDELATKKHPFPCPCSFRTALTHYIDLTSLPKTHLIKELSNHTLDPSEKENILELTESSEQGRRKYQEFVLDTQRSLLSLLDEFPSVQPPVDLLLEMLPRLQCRYYSISSSPKLHPNSIHITAVLTDYTTPLGHSVTGVASAMFRDLASTRGITATQPGYRTITHFPIYVRKSTFKLPLRPIVPIIMIGPGTGLAPFRGFLQERGTVLGTGREVGRSLLFFGCRKRNWDYIYEQELNEFKENGILSNLQLAFSREQEKKIYVQHLMNNISGDLFRLLKEEGAYIYVCGDARNMARDVHANLLLILEQEGGMGSEDAALFVKNLQNRNRYQLDVWS</sequence>
<name>A0AAV7JLA4_9METZ</name>
<dbReference type="SUPFAM" id="SSF63380">
    <property type="entry name" value="Riboflavin synthase domain-like"/>
    <property type="match status" value="1"/>
</dbReference>
<evidence type="ECO:0000256" key="13">
    <source>
        <dbReference type="SAM" id="Phobius"/>
    </source>
</evidence>
<comment type="catalytic activity">
    <reaction evidence="12">
        <text>2 oxidized [cytochrome P450] + NADPH = 2 reduced [cytochrome P450] + NADP(+) + H(+)</text>
        <dbReference type="Rhea" id="RHEA:24040"/>
        <dbReference type="Rhea" id="RHEA-COMP:14627"/>
        <dbReference type="Rhea" id="RHEA-COMP:14628"/>
        <dbReference type="ChEBI" id="CHEBI:15378"/>
        <dbReference type="ChEBI" id="CHEBI:55376"/>
        <dbReference type="ChEBI" id="CHEBI:57783"/>
        <dbReference type="ChEBI" id="CHEBI:58349"/>
        <dbReference type="ChEBI" id="CHEBI:60344"/>
        <dbReference type="EC" id="1.6.2.4"/>
    </reaction>
</comment>
<evidence type="ECO:0000256" key="3">
    <source>
        <dbReference type="ARBA" id="ARBA00022630"/>
    </source>
</evidence>
<keyword evidence="4" id="KW-0288">FMN</keyword>
<dbReference type="SUPFAM" id="SSF52218">
    <property type="entry name" value="Flavoproteins"/>
    <property type="match status" value="1"/>
</dbReference>
<accession>A0AAV7JLA4</accession>
<proteinExistence type="inferred from homology"/>
<evidence type="ECO:0000256" key="5">
    <source>
        <dbReference type="ARBA" id="ARBA00022692"/>
    </source>
</evidence>
<dbReference type="Pfam" id="PF00175">
    <property type="entry name" value="NAD_binding_1"/>
    <property type="match status" value="1"/>
</dbReference>
<dbReference type="InterPro" id="IPR001094">
    <property type="entry name" value="Flavdoxin-like"/>
</dbReference>
<keyword evidence="10 12" id="KW-0560">Oxidoreductase</keyword>
<dbReference type="Gene3D" id="1.20.990.10">
    <property type="entry name" value="NADPH-cytochrome p450 Reductase, Chain A, domain 3"/>
    <property type="match status" value="1"/>
</dbReference>
<dbReference type="Gene3D" id="2.40.30.10">
    <property type="entry name" value="Translation factors"/>
    <property type="match status" value="1"/>
</dbReference>
<dbReference type="GO" id="GO:0005789">
    <property type="term" value="C:endoplasmic reticulum membrane"/>
    <property type="evidence" value="ECO:0007669"/>
    <property type="project" value="UniProtKB-SubCell"/>
</dbReference>
<dbReference type="Gene3D" id="3.40.50.360">
    <property type="match status" value="1"/>
</dbReference>
<dbReference type="Proteomes" id="UP001165289">
    <property type="component" value="Unassembled WGS sequence"/>
</dbReference>
<comment type="cofactor">
    <cofactor evidence="1">
        <name>FMN</name>
        <dbReference type="ChEBI" id="CHEBI:58210"/>
    </cofactor>
</comment>
<comment type="cofactor">
    <cofactor evidence="2">
        <name>FAD</name>
        <dbReference type="ChEBI" id="CHEBI:57692"/>
    </cofactor>
</comment>
<evidence type="ECO:0000256" key="4">
    <source>
        <dbReference type="ARBA" id="ARBA00022643"/>
    </source>
</evidence>
<comment type="subcellular location">
    <subcellularLocation>
        <location evidence="12">Endoplasmic reticulum membrane</location>
    </subcellularLocation>
</comment>
<dbReference type="GO" id="GO:0010181">
    <property type="term" value="F:FMN binding"/>
    <property type="evidence" value="ECO:0007669"/>
    <property type="project" value="InterPro"/>
</dbReference>
<evidence type="ECO:0000256" key="8">
    <source>
        <dbReference type="ARBA" id="ARBA00022857"/>
    </source>
</evidence>
<evidence type="ECO:0000313" key="16">
    <source>
        <dbReference type="EMBL" id="KAI6649241.1"/>
    </source>
</evidence>
<evidence type="ECO:0000256" key="1">
    <source>
        <dbReference type="ARBA" id="ARBA00001917"/>
    </source>
</evidence>
<keyword evidence="5 13" id="KW-0812">Transmembrane</keyword>
<dbReference type="PIRSF" id="PIRSF000208">
    <property type="entry name" value="P450R"/>
    <property type="match status" value="1"/>
</dbReference>
<dbReference type="AlphaFoldDB" id="A0AAV7JLA4"/>
<organism evidence="16 17">
    <name type="scientific">Oopsacas minuta</name>
    <dbReference type="NCBI Taxonomy" id="111878"/>
    <lineage>
        <taxon>Eukaryota</taxon>
        <taxon>Metazoa</taxon>
        <taxon>Porifera</taxon>
        <taxon>Hexactinellida</taxon>
        <taxon>Hexasterophora</taxon>
        <taxon>Lyssacinosida</taxon>
        <taxon>Leucopsacidae</taxon>
        <taxon>Oopsacas</taxon>
    </lineage>
</organism>
<dbReference type="InterPro" id="IPR001709">
    <property type="entry name" value="Flavoprot_Pyr_Nucl_cyt_Rdtase"/>
</dbReference>
<feature type="domain" description="Flavodoxin-like" evidence="14">
    <location>
        <begin position="78"/>
        <end position="227"/>
    </location>
</feature>
<dbReference type="GO" id="GO:0005829">
    <property type="term" value="C:cytosol"/>
    <property type="evidence" value="ECO:0007669"/>
    <property type="project" value="TreeGrafter"/>
</dbReference>
<dbReference type="EC" id="1.6.2.4" evidence="12"/>
<dbReference type="PROSITE" id="PS51384">
    <property type="entry name" value="FAD_FR"/>
    <property type="match status" value="1"/>
</dbReference>
<dbReference type="GO" id="GO:0003958">
    <property type="term" value="F:NADPH-hemoprotein reductase activity"/>
    <property type="evidence" value="ECO:0007669"/>
    <property type="project" value="UniProtKB-EC"/>
</dbReference>
<evidence type="ECO:0000259" key="14">
    <source>
        <dbReference type="PROSITE" id="PS50902"/>
    </source>
</evidence>
<evidence type="ECO:0000259" key="15">
    <source>
        <dbReference type="PROSITE" id="PS51384"/>
    </source>
</evidence>
<reference evidence="16 17" key="1">
    <citation type="journal article" date="2023" name="BMC Biol.">
        <title>The compact genome of the sponge Oopsacas minuta (Hexactinellida) is lacking key metazoan core genes.</title>
        <authorList>
            <person name="Santini S."/>
            <person name="Schenkelaars Q."/>
            <person name="Jourda C."/>
            <person name="Duchesne M."/>
            <person name="Belahbib H."/>
            <person name="Rocher C."/>
            <person name="Selva M."/>
            <person name="Riesgo A."/>
            <person name="Vervoort M."/>
            <person name="Leys S.P."/>
            <person name="Kodjabachian L."/>
            <person name="Le Bivic A."/>
            <person name="Borchiellini C."/>
            <person name="Claverie J.M."/>
            <person name="Renard E."/>
        </authorList>
    </citation>
    <scope>NUCLEOTIDE SEQUENCE [LARGE SCALE GENOMIC DNA]</scope>
    <source>
        <strain evidence="16">SPO-2</strain>
    </source>
</reference>
<dbReference type="InterPro" id="IPR029039">
    <property type="entry name" value="Flavoprotein-like_sf"/>
</dbReference>
<evidence type="ECO:0000256" key="2">
    <source>
        <dbReference type="ARBA" id="ARBA00001974"/>
    </source>
</evidence>
<evidence type="ECO:0000313" key="17">
    <source>
        <dbReference type="Proteomes" id="UP001165289"/>
    </source>
</evidence>
<evidence type="ECO:0000256" key="10">
    <source>
        <dbReference type="ARBA" id="ARBA00023002"/>
    </source>
</evidence>
<keyword evidence="11 12" id="KW-0472">Membrane</keyword>
<dbReference type="GO" id="GO:0050660">
    <property type="term" value="F:flavin adenine dinucleotide binding"/>
    <property type="evidence" value="ECO:0007669"/>
    <property type="project" value="TreeGrafter"/>
</dbReference>
<keyword evidence="9 13" id="KW-1133">Transmembrane helix</keyword>
<evidence type="ECO:0000256" key="11">
    <source>
        <dbReference type="ARBA" id="ARBA00023136"/>
    </source>
</evidence>
<dbReference type="Gene3D" id="3.40.50.80">
    <property type="entry name" value="Nucleotide-binding domain of ferredoxin-NADP reductase (FNR) module"/>
    <property type="match status" value="1"/>
</dbReference>
<dbReference type="Pfam" id="PF00258">
    <property type="entry name" value="Flavodoxin_1"/>
    <property type="match status" value="1"/>
</dbReference>
<dbReference type="Pfam" id="PF00667">
    <property type="entry name" value="FAD_binding_1"/>
    <property type="match status" value="1"/>
</dbReference>
<dbReference type="InterPro" id="IPR017927">
    <property type="entry name" value="FAD-bd_FR_type"/>
</dbReference>
<keyword evidence="17" id="KW-1185">Reference proteome</keyword>
<comment type="similarity">
    <text evidence="12">In the C-terminal section; belongs to the flavoprotein pyridine nucleotide cytochrome reductase family.</text>
</comment>
<dbReference type="SUPFAM" id="SSF52343">
    <property type="entry name" value="Ferredoxin reductase-like, C-terminal NADP-linked domain"/>
    <property type="match status" value="1"/>
</dbReference>
<dbReference type="InterPro" id="IPR023173">
    <property type="entry name" value="NADPH_Cyt_P450_Rdtase_alpha"/>
</dbReference>
<dbReference type="InterPro" id="IPR017938">
    <property type="entry name" value="Riboflavin_synthase-like_b-brl"/>
</dbReference>
<dbReference type="InterPro" id="IPR003097">
    <property type="entry name" value="CysJ-like_FAD-binding"/>
</dbReference>
<dbReference type="InterPro" id="IPR008254">
    <property type="entry name" value="Flavodoxin/NO_synth"/>
</dbReference>
<evidence type="ECO:0000256" key="12">
    <source>
        <dbReference type="PIRNR" id="PIRNR000208"/>
    </source>
</evidence>
<comment type="function">
    <text evidence="12">This enzyme is required for electron transfer from NADP to cytochrome P450.</text>
</comment>
<evidence type="ECO:0000256" key="7">
    <source>
        <dbReference type="ARBA" id="ARBA00022827"/>
    </source>
</evidence>
<dbReference type="EMBL" id="JAKMXF010000321">
    <property type="protein sequence ID" value="KAI6649241.1"/>
    <property type="molecule type" value="Genomic_DNA"/>
</dbReference>
<keyword evidence="3" id="KW-0285">Flavoprotein</keyword>
<feature type="domain" description="FAD-binding FR-type" evidence="15">
    <location>
        <begin position="285"/>
        <end position="534"/>
    </location>
</feature>
<dbReference type="InterPro" id="IPR023208">
    <property type="entry name" value="P450R"/>
</dbReference>